<dbReference type="GO" id="GO:0031902">
    <property type="term" value="C:late endosome membrane"/>
    <property type="evidence" value="ECO:0007669"/>
    <property type="project" value="TreeGrafter"/>
</dbReference>
<keyword evidence="11" id="KW-1185">Reference proteome</keyword>
<evidence type="ECO:0000256" key="4">
    <source>
        <dbReference type="ARBA" id="ARBA00022692"/>
    </source>
</evidence>
<evidence type="ECO:0000256" key="8">
    <source>
        <dbReference type="ARBA" id="ARBA00023136"/>
    </source>
</evidence>
<evidence type="ECO:0000256" key="1">
    <source>
        <dbReference type="ARBA" id="ARBA00004211"/>
    </source>
</evidence>
<evidence type="ECO:0000256" key="9">
    <source>
        <dbReference type="SAM" id="Phobius"/>
    </source>
</evidence>
<dbReference type="PANTHER" id="PTHR21230">
    <property type="entry name" value="VESICLE TRANSPORT V-SNARE PROTEIN VTI1-RELATED"/>
    <property type="match status" value="1"/>
</dbReference>
<evidence type="ECO:0000256" key="6">
    <source>
        <dbReference type="ARBA" id="ARBA00022989"/>
    </source>
</evidence>
<dbReference type="EMBL" id="KQ414598">
    <property type="protein sequence ID" value="KOC69829.1"/>
    <property type="molecule type" value="Genomic_DNA"/>
</dbReference>
<dbReference type="PANTHER" id="PTHR21230:SF89">
    <property type="entry name" value="VESICLE TRANSPORT THROUGH INTERACTION WITH T-SNARES HOMOLOG 1B"/>
    <property type="match status" value="1"/>
</dbReference>
<dbReference type="GO" id="GO:0000149">
    <property type="term" value="F:SNARE binding"/>
    <property type="evidence" value="ECO:0007669"/>
    <property type="project" value="TreeGrafter"/>
</dbReference>
<evidence type="ECO:0000256" key="7">
    <source>
        <dbReference type="ARBA" id="ARBA00023054"/>
    </source>
</evidence>
<evidence type="ECO:0000256" key="5">
    <source>
        <dbReference type="ARBA" id="ARBA00022927"/>
    </source>
</evidence>
<comment type="subcellular location">
    <subcellularLocation>
        <location evidence="1">Membrane</location>
        <topology evidence="1">Single-pass type IV membrane protein</topology>
    </subcellularLocation>
</comment>
<dbReference type="GO" id="GO:1903076">
    <property type="term" value="P:regulation of protein localization to plasma membrane"/>
    <property type="evidence" value="ECO:0007669"/>
    <property type="project" value="TreeGrafter"/>
</dbReference>
<dbReference type="STRING" id="597456.A0A0L7RG74"/>
<gene>
    <name evidence="10" type="ORF">WH47_07039</name>
</gene>
<dbReference type="Pfam" id="PF12352">
    <property type="entry name" value="V-SNARE_C"/>
    <property type="match status" value="1"/>
</dbReference>
<dbReference type="SUPFAM" id="SSF58038">
    <property type="entry name" value="SNARE fusion complex"/>
    <property type="match status" value="1"/>
</dbReference>
<keyword evidence="5" id="KW-0653">Protein transport</keyword>
<sequence>MNFGINWEEEHRRTLLERNALLEHSSESIARSQAVAAETEQIGAEVLSELEGQREQLLRGNRRLSQTDEELHEIRKILHVMRRKTLIQRCIYILIILIEVVILGIVIYFKFFYK</sequence>
<accession>A0A0L7RG74</accession>
<keyword evidence="8 9" id="KW-0472">Membrane</keyword>
<protein>
    <submittedName>
        <fullName evidence="10">Vesicle transport through interaction with t-SNAREs like protein 1B</fullName>
    </submittedName>
</protein>
<dbReference type="GO" id="GO:0048280">
    <property type="term" value="P:vesicle fusion with Golgi apparatus"/>
    <property type="evidence" value="ECO:0007669"/>
    <property type="project" value="TreeGrafter"/>
</dbReference>
<dbReference type="GO" id="GO:0031201">
    <property type="term" value="C:SNARE complex"/>
    <property type="evidence" value="ECO:0007669"/>
    <property type="project" value="TreeGrafter"/>
</dbReference>
<dbReference type="GO" id="GO:0005789">
    <property type="term" value="C:endoplasmic reticulum membrane"/>
    <property type="evidence" value="ECO:0007669"/>
    <property type="project" value="TreeGrafter"/>
</dbReference>
<dbReference type="FunFam" id="1.20.5.110:FF:000002">
    <property type="entry name" value="Vesicle transport through interaction with t-SNAREsB"/>
    <property type="match status" value="1"/>
</dbReference>
<keyword evidence="7" id="KW-0175">Coiled coil</keyword>
<keyword evidence="3" id="KW-0813">Transport</keyword>
<keyword evidence="4 9" id="KW-0812">Transmembrane</keyword>
<dbReference type="Proteomes" id="UP000053825">
    <property type="component" value="Unassembled WGS sequence"/>
</dbReference>
<dbReference type="GO" id="GO:0015031">
    <property type="term" value="P:protein transport"/>
    <property type="evidence" value="ECO:0007669"/>
    <property type="project" value="UniProtKB-KW"/>
</dbReference>
<evidence type="ECO:0000313" key="11">
    <source>
        <dbReference type="Proteomes" id="UP000053825"/>
    </source>
</evidence>
<proteinExistence type="inferred from homology"/>
<dbReference type="GO" id="GO:0042147">
    <property type="term" value="P:retrograde transport, endosome to Golgi"/>
    <property type="evidence" value="ECO:0007669"/>
    <property type="project" value="TreeGrafter"/>
</dbReference>
<dbReference type="Gene3D" id="1.20.5.110">
    <property type="match status" value="1"/>
</dbReference>
<dbReference type="GO" id="GO:0012507">
    <property type="term" value="C:ER to Golgi transport vesicle membrane"/>
    <property type="evidence" value="ECO:0007669"/>
    <property type="project" value="TreeGrafter"/>
</dbReference>
<dbReference type="GO" id="GO:0005794">
    <property type="term" value="C:Golgi apparatus"/>
    <property type="evidence" value="ECO:0007669"/>
    <property type="project" value="TreeGrafter"/>
</dbReference>
<evidence type="ECO:0000313" key="10">
    <source>
        <dbReference type="EMBL" id="KOC69829.1"/>
    </source>
</evidence>
<dbReference type="AlphaFoldDB" id="A0A0L7RG74"/>
<dbReference type="GO" id="GO:0016236">
    <property type="term" value="P:macroautophagy"/>
    <property type="evidence" value="ECO:0007669"/>
    <property type="project" value="TreeGrafter"/>
</dbReference>
<organism evidence="10 11">
    <name type="scientific">Habropoda laboriosa</name>
    <dbReference type="NCBI Taxonomy" id="597456"/>
    <lineage>
        <taxon>Eukaryota</taxon>
        <taxon>Metazoa</taxon>
        <taxon>Ecdysozoa</taxon>
        <taxon>Arthropoda</taxon>
        <taxon>Hexapoda</taxon>
        <taxon>Insecta</taxon>
        <taxon>Pterygota</taxon>
        <taxon>Neoptera</taxon>
        <taxon>Endopterygota</taxon>
        <taxon>Hymenoptera</taxon>
        <taxon>Apocrita</taxon>
        <taxon>Aculeata</taxon>
        <taxon>Apoidea</taxon>
        <taxon>Anthophila</taxon>
        <taxon>Apidae</taxon>
        <taxon>Habropoda</taxon>
    </lineage>
</organism>
<dbReference type="GO" id="GO:0005484">
    <property type="term" value="F:SNAP receptor activity"/>
    <property type="evidence" value="ECO:0007669"/>
    <property type="project" value="TreeGrafter"/>
</dbReference>
<dbReference type="GO" id="GO:0005829">
    <property type="term" value="C:cytosol"/>
    <property type="evidence" value="ECO:0007669"/>
    <property type="project" value="GOC"/>
</dbReference>
<comment type="similarity">
    <text evidence="2">Belongs to the VTI1 family.</text>
</comment>
<dbReference type="OrthoDB" id="430637at2759"/>
<feature type="transmembrane region" description="Helical" evidence="9">
    <location>
        <begin position="91"/>
        <end position="113"/>
    </location>
</feature>
<dbReference type="GO" id="GO:0006896">
    <property type="term" value="P:Golgi to vacuole transport"/>
    <property type="evidence" value="ECO:0007669"/>
    <property type="project" value="TreeGrafter"/>
</dbReference>
<reference evidence="10 11" key="1">
    <citation type="submission" date="2015-07" db="EMBL/GenBank/DDBJ databases">
        <title>The genome of Habropoda laboriosa.</title>
        <authorList>
            <person name="Pan H."/>
            <person name="Kapheim K."/>
        </authorList>
    </citation>
    <scope>NUCLEOTIDE SEQUENCE [LARGE SCALE GENOMIC DNA]</scope>
    <source>
        <strain evidence="10">0110345459</strain>
    </source>
</reference>
<evidence type="ECO:0000256" key="2">
    <source>
        <dbReference type="ARBA" id="ARBA00006108"/>
    </source>
</evidence>
<dbReference type="CDD" id="cd15890">
    <property type="entry name" value="SNARE_Vti1b"/>
    <property type="match status" value="1"/>
</dbReference>
<name>A0A0L7RG74_9HYME</name>
<keyword evidence="6 9" id="KW-1133">Transmembrane helix</keyword>
<evidence type="ECO:0000256" key="3">
    <source>
        <dbReference type="ARBA" id="ARBA00022448"/>
    </source>
</evidence>
<dbReference type="GO" id="GO:0006891">
    <property type="term" value="P:intra-Golgi vesicle-mediated transport"/>
    <property type="evidence" value="ECO:0007669"/>
    <property type="project" value="TreeGrafter"/>
</dbReference>